<gene>
    <name evidence="4" type="ORF">MNR06_05335</name>
</gene>
<feature type="domain" description="Extensin-like C-terminal" evidence="3">
    <location>
        <begin position="119"/>
        <end position="256"/>
    </location>
</feature>
<dbReference type="Pfam" id="PF06904">
    <property type="entry name" value="Extensin-like_C"/>
    <property type="match status" value="1"/>
</dbReference>
<accession>A0ABY4CEQ7</accession>
<reference evidence="4" key="1">
    <citation type="submission" date="2022-03" db="EMBL/GenBank/DDBJ databases">
        <title>Genome Identification and Characterization of new species Bdellovibrio reynosense LBG001 sp. nov. from a Mexico soil sample.</title>
        <authorList>
            <person name="Camilli A."/>
            <person name="Ajao Y."/>
            <person name="Guo X."/>
        </authorList>
    </citation>
    <scope>NUCLEOTIDE SEQUENCE</scope>
    <source>
        <strain evidence="4">LBG001</strain>
    </source>
</reference>
<dbReference type="EMBL" id="CP093442">
    <property type="protein sequence ID" value="UOF02372.1"/>
    <property type="molecule type" value="Genomic_DNA"/>
</dbReference>
<name>A0ABY4CEQ7_9BACT</name>
<protein>
    <submittedName>
        <fullName evidence="4">Extensin family protein</fullName>
    </submittedName>
</protein>
<proteinExistence type="predicted"/>
<dbReference type="PROSITE" id="PS51257">
    <property type="entry name" value="PROKAR_LIPOPROTEIN"/>
    <property type="match status" value="1"/>
</dbReference>
<evidence type="ECO:0000259" key="3">
    <source>
        <dbReference type="Pfam" id="PF06904"/>
    </source>
</evidence>
<sequence>MTKYKRQKPFLFVGNLNLKHVAGLLSLAFLVSCAGADDGEWASGEPDSTEAITETPQDTSPSEEDAAAAIIAPDHTLHFSFFEKTVKLAHGPGKTWNGCDPLAMVRGGYNSTKCGNGTVHPNYAEHLNKYFFGCVEKSARVAGYAQPERVFISHYGTYANRNARNSSKLSMHAYARAIDIKDFILYDRDKKTTKVSTNVKDFKGTTAKFYNAFRQCWKDTLPSKCRPGQREYSGSIGIPGSAMGGNSLHNDHIHLSFPLCAG</sequence>
<dbReference type="RefSeq" id="WP_243539665.1">
    <property type="nucleotide sequence ID" value="NZ_CP093442.1"/>
</dbReference>
<dbReference type="Proteomes" id="UP000830116">
    <property type="component" value="Chromosome"/>
</dbReference>
<evidence type="ECO:0000313" key="5">
    <source>
        <dbReference type="Proteomes" id="UP000830116"/>
    </source>
</evidence>
<keyword evidence="5" id="KW-1185">Reference proteome</keyword>
<keyword evidence="2" id="KW-0732">Signal</keyword>
<evidence type="ECO:0000313" key="4">
    <source>
        <dbReference type="EMBL" id="UOF02372.1"/>
    </source>
</evidence>
<organism evidence="4 5">
    <name type="scientific">Bdellovibrio reynosensis</name>
    <dbReference type="NCBI Taxonomy" id="2835041"/>
    <lineage>
        <taxon>Bacteria</taxon>
        <taxon>Pseudomonadati</taxon>
        <taxon>Bdellovibrionota</taxon>
        <taxon>Bdellovibrionia</taxon>
        <taxon>Bdellovibrionales</taxon>
        <taxon>Pseudobdellovibrionaceae</taxon>
        <taxon>Bdellovibrio</taxon>
    </lineage>
</organism>
<feature type="chain" id="PRO_5045582457" evidence="2">
    <location>
        <begin position="37"/>
        <end position="262"/>
    </location>
</feature>
<feature type="region of interest" description="Disordered" evidence="1">
    <location>
        <begin position="41"/>
        <end position="63"/>
    </location>
</feature>
<dbReference type="InterPro" id="IPR009683">
    <property type="entry name" value="Extensin-like_C"/>
</dbReference>
<feature type="compositionally biased region" description="Polar residues" evidence="1">
    <location>
        <begin position="50"/>
        <end position="59"/>
    </location>
</feature>
<feature type="signal peptide" evidence="2">
    <location>
        <begin position="1"/>
        <end position="36"/>
    </location>
</feature>
<evidence type="ECO:0000256" key="1">
    <source>
        <dbReference type="SAM" id="MobiDB-lite"/>
    </source>
</evidence>
<evidence type="ECO:0000256" key="2">
    <source>
        <dbReference type="SAM" id="SignalP"/>
    </source>
</evidence>